<dbReference type="InterPro" id="IPR045000">
    <property type="entry name" value="TR"/>
</dbReference>
<dbReference type="PRINTS" id="PR00081">
    <property type="entry name" value="GDHRDH"/>
</dbReference>
<dbReference type="PROSITE" id="PS00061">
    <property type="entry name" value="ADH_SHORT"/>
    <property type="match status" value="1"/>
</dbReference>
<comment type="similarity">
    <text evidence="3">Belongs to the short-chain dehydrogenases/reductases (SDR) family. SDR65C subfamily.</text>
</comment>
<evidence type="ECO:0000256" key="1">
    <source>
        <dbReference type="ARBA" id="ARBA00022857"/>
    </source>
</evidence>
<name>A0A445JWD9_GLYSO</name>
<dbReference type="InterPro" id="IPR036291">
    <property type="entry name" value="NAD(P)-bd_dom_sf"/>
</dbReference>
<keyword evidence="5" id="KW-1185">Reference proteome</keyword>
<sequence length="363" mass="39255">MAETKLSFKDKRWSLHGMTALVTGATRGIGHAIVEELAEFGAAVHICARNQDDIDKCLEEWKSKGLTVTSSVNNAATTITKKIIDYTAEDISTIMGTNFESVYHLTQLAHPLLKESGQGSIVSISSIAGLKALPVFSVYAASKGAMNQFTKNLALEWAKDNIRANAVAPGPVMTKLLDSIMNSSGGDESVDGIVSQTLVGRMGEAKEISALVAFLCLPAASYITGQSSSVQRRFTFTTSPSTGPSPSLCYCLPSPSLSPHFLPSSSSFRLHSIKAFYQNNPAFHTPSPPNPNLVHHCRCLLLHVLPPHNPSFFASHQNTWLVDETLLRHQIDTTTEEIVRLHGHIVELDDGGKTFLGTVMALI</sequence>
<organism evidence="4 5">
    <name type="scientific">Glycine soja</name>
    <name type="common">Wild soybean</name>
    <dbReference type="NCBI Taxonomy" id="3848"/>
    <lineage>
        <taxon>Eukaryota</taxon>
        <taxon>Viridiplantae</taxon>
        <taxon>Streptophyta</taxon>
        <taxon>Embryophyta</taxon>
        <taxon>Tracheophyta</taxon>
        <taxon>Spermatophyta</taxon>
        <taxon>Magnoliopsida</taxon>
        <taxon>eudicotyledons</taxon>
        <taxon>Gunneridae</taxon>
        <taxon>Pentapetalae</taxon>
        <taxon>rosids</taxon>
        <taxon>fabids</taxon>
        <taxon>Fabales</taxon>
        <taxon>Fabaceae</taxon>
        <taxon>Papilionoideae</taxon>
        <taxon>50 kb inversion clade</taxon>
        <taxon>NPAAA clade</taxon>
        <taxon>indigoferoid/millettioid clade</taxon>
        <taxon>Phaseoleae</taxon>
        <taxon>Glycine</taxon>
        <taxon>Glycine subgen. Soja</taxon>
    </lineage>
</organism>
<dbReference type="InterPro" id="IPR002347">
    <property type="entry name" value="SDR_fam"/>
</dbReference>
<dbReference type="AlphaFoldDB" id="A0A445JWD9"/>
<dbReference type="PANTHER" id="PTHR42898:SF101">
    <property type="entry name" value="ENOYL-(ACYL CARRIER) REDUCTASE"/>
    <property type="match status" value="1"/>
</dbReference>
<keyword evidence="2" id="KW-0560">Oxidoreductase</keyword>
<accession>A0A445JWD9</accession>
<dbReference type="EMBL" id="QZWG01000007">
    <property type="protein sequence ID" value="RZC02823.1"/>
    <property type="molecule type" value="Genomic_DNA"/>
</dbReference>
<evidence type="ECO:0000313" key="4">
    <source>
        <dbReference type="EMBL" id="RZC02823.1"/>
    </source>
</evidence>
<dbReference type="Pfam" id="PF13561">
    <property type="entry name" value="adh_short_C2"/>
    <property type="match status" value="1"/>
</dbReference>
<dbReference type="PANTHER" id="PTHR42898">
    <property type="entry name" value="TROPINONE REDUCTASE"/>
    <property type="match status" value="1"/>
</dbReference>
<evidence type="ECO:0000313" key="5">
    <source>
        <dbReference type="Proteomes" id="UP000289340"/>
    </source>
</evidence>
<dbReference type="SUPFAM" id="SSF51735">
    <property type="entry name" value="NAD(P)-binding Rossmann-fold domains"/>
    <property type="match status" value="1"/>
</dbReference>
<dbReference type="Proteomes" id="UP000289340">
    <property type="component" value="Chromosome 7"/>
</dbReference>
<dbReference type="InterPro" id="IPR020904">
    <property type="entry name" value="Sc_DH/Rdtase_CS"/>
</dbReference>
<gene>
    <name evidence="4" type="ORF">D0Y65_017774</name>
</gene>
<dbReference type="GO" id="GO:0016491">
    <property type="term" value="F:oxidoreductase activity"/>
    <property type="evidence" value="ECO:0007669"/>
    <property type="project" value="UniProtKB-KW"/>
</dbReference>
<dbReference type="FunFam" id="3.40.50.720:FF:000084">
    <property type="entry name" value="Short-chain dehydrogenase reductase"/>
    <property type="match status" value="1"/>
</dbReference>
<keyword evidence="1" id="KW-0521">NADP</keyword>
<dbReference type="Gene3D" id="3.40.50.720">
    <property type="entry name" value="NAD(P)-binding Rossmann-like Domain"/>
    <property type="match status" value="2"/>
</dbReference>
<dbReference type="PRINTS" id="PR00080">
    <property type="entry name" value="SDRFAMILY"/>
</dbReference>
<evidence type="ECO:0000256" key="3">
    <source>
        <dbReference type="ARBA" id="ARBA00025714"/>
    </source>
</evidence>
<protein>
    <submittedName>
        <fullName evidence="4">Tropinone reductase-like</fullName>
    </submittedName>
</protein>
<evidence type="ECO:0000256" key="2">
    <source>
        <dbReference type="ARBA" id="ARBA00023002"/>
    </source>
</evidence>
<comment type="caution">
    <text evidence="4">The sequence shown here is derived from an EMBL/GenBank/DDBJ whole genome shotgun (WGS) entry which is preliminary data.</text>
</comment>
<proteinExistence type="inferred from homology"/>
<reference evidence="4 5" key="1">
    <citation type="submission" date="2018-09" db="EMBL/GenBank/DDBJ databases">
        <title>A high-quality reference genome of wild soybean provides a powerful tool to mine soybean genomes.</title>
        <authorList>
            <person name="Xie M."/>
            <person name="Chung C.Y.L."/>
            <person name="Li M.-W."/>
            <person name="Wong F.-L."/>
            <person name="Chan T.-F."/>
            <person name="Lam H.-M."/>
        </authorList>
    </citation>
    <scope>NUCLEOTIDE SEQUENCE [LARGE SCALE GENOMIC DNA]</scope>
    <source>
        <strain evidence="5">cv. W05</strain>
        <tissue evidence="4">Hypocotyl of etiolated seedlings</tissue>
    </source>
</reference>